<dbReference type="InterPro" id="IPR050833">
    <property type="entry name" value="Poly_Biosynth_Transport"/>
</dbReference>
<evidence type="ECO:0000256" key="2">
    <source>
        <dbReference type="ARBA" id="ARBA00022475"/>
    </source>
</evidence>
<keyword evidence="3 6" id="KW-0812">Transmembrane</keyword>
<evidence type="ECO:0000256" key="4">
    <source>
        <dbReference type="ARBA" id="ARBA00022989"/>
    </source>
</evidence>
<dbReference type="PANTHER" id="PTHR30250">
    <property type="entry name" value="PST FAMILY PREDICTED COLANIC ACID TRANSPORTER"/>
    <property type="match status" value="1"/>
</dbReference>
<dbReference type="EMBL" id="JAGSNF010000014">
    <property type="protein sequence ID" value="MBR7743687.1"/>
    <property type="molecule type" value="Genomic_DNA"/>
</dbReference>
<feature type="transmembrane region" description="Helical" evidence="6">
    <location>
        <begin position="49"/>
        <end position="71"/>
    </location>
</feature>
<sequence length="509" mass="53098">MTDGRDQLLRGIARGGAFGLLGAVVSAAATFLTVLIVTRSTTQSLAGEFFSATSLFVIAMALCTLGADAGLGRFTARHLVDGNPGAARRSWTGAYQVTGTTSIVVATAALVWHDPLAAAIGLRSDASRSLLVVLAVALPVATLMTVSLAATRSLATMRASVLVDKIGRATLQCLLALLVLVTGGGLVELGLAWAMPYVLAGVVAAFLARSAARRRFGHGPLPVLRGVRRQFWAFTWPRSVAQVSQMTIQRADIIIIGALLTPAAAAVYTAATRFVAFGQFGSQAIQQTLQPRFAHLLASGETGLLREIYKTGAAWSILVSWPIYLAVGAAPGIYLGLFGDGYRAEGTVVVVTMAIAMMVGVASGPVDTMLLMGGRSSLSLVNSLTALVVDLGLCFLLIPRMGILGAAVAWNAAVVVRSGLGFVQVRRLNGLTPLSRSTLVAALASVGVFGLPIAVLSLTGRLSLGVYLVALPVLALVYLTVLWNRRDTLHIAPLFDRLAVGRARTAVDS</sequence>
<evidence type="ECO:0000313" key="7">
    <source>
        <dbReference type="EMBL" id="MBR7743687.1"/>
    </source>
</evidence>
<feature type="transmembrane region" description="Helical" evidence="6">
    <location>
        <begin position="166"/>
        <end position="187"/>
    </location>
</feature>
<protein>
    <submittedName>
        <fullName evidence="7">Polysaccharide biosynthesis protein</fullName>
    </submittedName>
</protein>
<evidence type="ECO:0000256" key="1">
    <source>
        <dbReference type="ARBA" id="ARBA00004651"/>
    </source>
</evidence>
<dbReference type="RefSeq" id="WP_211602950.1">
    <property type="nucleotide sequence ID" value="NZ_JAGSNF010000014.1"/>
</dbReference>
<feature type="transmembrane region" description="Helical" evidence="6">
    <location>
        <begin position="193"/>
        <end position="212"/>
    </location>
</feature>
<proteinExistence type="predicted"/>
<evidence type="ECO:0000256" key="5">
    <source>
        <dbReference type="ARBA" id="ARBA00023136"/>
    </source>
</evidence>
<accession>A0A941DB08</accession>
<feature type="transmembrane region" description="Helical" evidence="6">
    <location>
        <begin position="437"/>
        <end position="458"/>
    </location>
</feature>
<dbReference type="GO" id="GO:0005886">
    <property type="term" value="C:plasma membrane"/>
    <property type="evidence" value="ECO:0007669"/>
    <property type="project" value="UniProtKB-SubCell"/>
</dbReference>
<name>A0A941DB08_9MICO</name>
<dbReference type="Proteomes" id="UP000677016">
    <property type="component" value="Unassembled WGS sequence"/>
</dbReference>
<feature type="transmembrane region" description="Helical" evidence="6">
    <location>
        <begin position="404"/>
        <end position="425"/>
    </location>
</feature>
<feature type="transmembrane region" description="Helical" evidence="6">
    <location>
        <begin position="92"/>
        <end position="112"/>
    </location>
</feature>
<feature type="transmembrane region" description="Helical" evidence="6">
    <location>
        <begin position="132"/>
        <end position="154"/>
    </location>
</feature>
<keyword evidence="2" id="KW-1003">Cell membrane</keyword>
<feature type="transmembrane region" description="Helical" evidence="6">
    <location>
        <begin position="464"/>
        <end position="483"/>
    </location>
</feature>
<evidence type="ECO:0000313" key="8">
    <source>
        <dbReference type="Proteomes" id="UP000677016"/>
    </source>
</evidence>
<reference evidence="7" key="1">
    <citation type="submission" date="2021-04" db="EMBL/GenBank/DDBJ databases">
        <title>Phycicoccus avicenniae sp. nov., a novel endophytic actinomycetes isolated from branch of Avicennia mariana.</title>
        <authorList>
            <person name="Tuo L."/>
        </authorList>
    </citation>
    <scope>NUCLEOTIDE SEQUENCE</scope>
    <source>
        <strain evidence="7">BSK3Z-2</strain>
    </source>
</reference>
<keyword evidence="8" id="KW-1185">Reference proteome</keyword>
<feature type="transmembrane region" description="Helical" evidence="6">
    <location>
        <begin position="313"/>
        <end position="334"/>
    </location>
</feature>
<dbReference type="AlphaFoldDB" id="A0A941DB08"/>
<comment type="subcellular location">
    <subcellularLocation>
        <location evidence="1">Cell membrane</location>
        <topology evidence="1">Multi-pass membrane protein</topology>
    </subcellularLocation>
</comment>
<feature type="transmembrane region" description="Helical" evidence="6">
    <location>
        <begin position="346"/>
        <end position="366"/>
    </location>
</feature>
<comment type="caution">
    <text evidence="7">The sequence shown here is derived from an EMBL/GenBank/DDBJ whole genome shotgun (WGS) entry which is preliminary data.</text>
</comment>
<evidence type="ECO:0000256" key="6">
    <source>
        <dbReference type="SAM" id="Phobius"/>
    </source>
</evidence>
<gene>
    <name evidence="7" type="ORF">KC207_10340</name>
</gene>
<dbReference type="PANTHER" id="PTHR30250:SF11">
    <property type="entry name" value="O-ANTIGEN TRANSPORTER-RELATED"/>
    <property type="match status" value="1"/>
</dbReference>
<feature type="transmembrane region" description="Helical" evidence="6">
    <location>
        <begin position="12"/>
        <end position="37"/>
    </location>
</feature>
<organism evidence="7 8">
    <name type="scientific">Phycicoccus avicenniae</name>
    <dbReference type="NCBI Taxonomy" id="2828860"/>
    <lineage>
        <taxon>Bacteria</taxon>
        <taxon>Bacillati</taxon>
        <taxon>Actinomycetota</taxon>
        <taxon>Actinomycetes</taxon>
        <taxon>Micrococcales</taxon>
        <taxon>Intrasporangiaceae</taxon>
        <taxon>Phycicoccus</taxon>
    </lineage>
</organism>
<keyword evidence="5 6" id="KW-0472">Membrane</keyword>
<feature type="transmembrane region" description="Helical" evidence="6">
    <location>
        <begin position="378"/>
        <end position="398"/>
    </location>
</feature>
<keyword evidence="4 6" id="KW-1133">Transmembrane helix</keyword>
<evidence type="ECO:0000256" key="3">
    <source>
        <dbReference type="ARBA" id="ARBA00022692"/>
    </source>
</evidence>